<accession>A0A4Z1CEQ5</accession>
<evidence type="ECO:0000313" key="2">
    <source>
        <dbReference type="Proteomes" id="UP000297972"/>
    </source>
</evidence>
<dbReference type="OrthoDB" id="9807742at2"/>
<dbReference type="InterPro" id="IPR023214">
    <property type="entry name" value="HAD_sf"/>
</dbReference>
<sequence length="199" mass="21456">MITTLVFDIGNVLIRWDPVAPFLPHLGDRDSVQAFLDRIGFRALNLRADGGESFADLATEIADPDDRALFAAYLPGYAASIADPIEGTWALMDRLRARGHAIHAITNWSAQTWPLGLATHPRLATAFGTTIVSGIEGVIKPDPRIFALLCDRAGVAPEDCLFIDDSAYSIAGALASGMAAHRFTDPETLERDLTARGLL</sequence>
<dbReference type="NCBIfam" id="TIGR01509">
    <property type="entry name" value="HAD-SF-IA-v3"/>
    <property type="match status" value="1"/>
</dbReference>
<dbReference type="InterPro" id="IPR006439">
    <property type="entry name" value="HAD-SF_hydro_IA"/>
</dbReference>
<keyword evidence="2" id="KW-1185">Reference proteome</keyword>
<dbReference type="SFLD" id="SFLDS00003">
    <property type="entry name" value="Haloacid_Dehalogenase"/>
    <property type="match status" value="1"/>
</dbReference>
<dbReference type="Proteomes" id="UP000297972">
    <property type="component" value="Unassembled WGS sequence"/>
</dbReference>
<dbReference type="AlphaFoldDB" id="A0A4Z1CEQ5"/>
<gene>
    <name evidence="1" type="ORF">E4L95_16070</name>
</gene>
<name>A0A4Z1CEQ5_9RHOB</name>
<dbReference type="Gene3D" id="3.40.50.1000">
    <property type="entry name" value="HAD superfamily/HAD-like"/>
    <property type="match status" value="1"/>
</dbReference>
<comment type="caution">
    <text evidence="1">The sequence shown here is derived from an EMBL/GenBank/DDBJ whole genome shotgun (WGS) entry which is preliminary data.</text>
</comment>
<dbReference type="Pfam" id="PF00702">
    <property type="entry name" value="Hydrolase"/>
    <property type="match status" value="1"/>
</dbReference>
<reference evidence="1 2" key="1">
    <citation type="submission" date="2019-03" db="EMBL/GenBank/DDBJ databases">
        <authorList>
            <person name="Li J."/>
        </authorList>
    </citation>
    <scope>NUCLEOTIDE SEQUENCE [LARGE SCALE GENOMIC DNA]</scope>
    <source>
        <strain evidence="1 2">3058</strain>
    </source>
</reference>
<dbReference type="RefSeq" id="WP_135818457.1">
    <property type="nucleotide sequence ID" value="NZ_SRPG01000186.1"/>
</dbReference>
<dbReference type="SFLD" id="SFLDG01129">
    <property type="entry name" value="C1.5:_HAD__Beta-PGM__Phosphata"/>
    <property type="match status" value="1"/>
</dbReference>
<dbReference type="PANTHER" id="PTHR43611:SF3">
    <property type="entry name" value="FLAVIN MONONUCLEOTIDE HYDROLASE 1, CHLOROPLATIC"/>
    <property type="match status" value="1"/>
</dbReference>
<protein>
    <submittedName>
        <fullName evidence="1">HAD family phosphatase</fullName>
    </submittedName>
</protein>
<organism evidence="1 2">
    <name type="scientific">Paracoccus liaowanqingii</name>
    <dbReference type="NCBI Taxonomy" id="2560053"/>
    <lineage>
        <taxon>Bacteria</taxon>
        <taxon>Pseudomonadati</taxon>
        <taxon>Pseudomonadota</taxon>
        <taxon>Alphaproteobacteria</taxon>
        <taxon>Rhodobacterales</taxon>
        <taxon>Paracoccaceae</taxon>
        <taxon>Paracoccus</taxon>
    </lineage>
</organism>
<evidence type="ECO:0000313" key="1">
    <source>
        <dbReference type="EMBL" id="TGN52991.1"/>
    </source>
</evidence>
<proteinExistence type="predicted"/>
<dbReference type="PANTHER" id="PTHR43611">
    <property type="entry name" value="ALPHA-D-GLUCOSE 1-PHOSPHATE PHOSPHATASE"/>
    <property type="match status" value="1"/>
</dbReference>
<dbReference type="SUPFAM" id="SSF56784">
    <property type="entry name" value="HAD-like"/>
    <property type="match status" value="1"/>
</dbReference>
<dbReference type="InterPro" id="IPR036412">
    <property type="entry name" value="HAD-like_sf"/>
</dbReference>
<dbReference type="EMBL" id="SRPG01000186">
    <property type="protein sequence ID" value="TGN52991.1"/>
    <property type="molecule type" value="Genomic_DNA"/>
</dbReference>
<dbReference type="CDD" id="cd02603">
    <property type="entry name" value="HAD_sEH-N_like"/>
    <property type="match status" value="1"/>
</dbReference>